<keyword evidence="3" id="KW-1185">Reference proteome</keyword>
<reference evidence="2 3" key="1">
    <citation type="submission" date="2020-02" db="EMBL/GenBank/DDBJ databases">
        <title>Draft genome sequence of Haematococcus lacustris strain NIES-144.</title>
        <authorList>
            <person name="Morimoto D."/>
            <person name="Nakagawa S."/>
            <person name="Yoshida T."/>
            <person name="Sawayama S."/>
        </authorList>
    </citation>
    <scope>NUCLEOTIDE SEQUENCE [LARGE SCALE GENOMIC DNA]</scope>
    <source>
        <strain evidence="2 3">NIES-144</strain>
    </source>
</reference>
<dbReference type="AlphaFoldDB" id="A0A699YIG0"/>
<proteinExistence type="predicted"/>
<gene>
    <name evidence="2" type="ORF">HaLaN_04076</name>
</gene>
<dbReference type="EMBL" id="BLLF01000202">
    <property type="protein sequence ID" value="GFH09015.1"/>
    <property type="molecule type" value="Genomic_DNA"/>
</dbReference>
<sequence>MLMWPRYHGRVTPLKGKGMQPEDSQESSPRPSKRSVPGRSYAAVLGLLAHPEKLSLSMDASPLRVAMAHAYHDSSAPSAGQRPASASGERPCLRMTPMSHKSCMAGAGLTHVVEPVMHRPLRKAGPRSPLAVTKSRTLLVEDGDAPLSPLSSCKSPMLSNVLGGGAVWGEADAMSPQSPRQLASRASQLAALWQRQVQTASGELPSGPLDLTLSPRPATAPRMTEARRRYHEGGVANLDLFQYRHSAGICPDAYQFDASRAAAPHLTSPRADSAKDSYDTAHNAYAMNRVRSLLSSGAYA</sequence>
<organism evidence="2 3">
    <name type="scientific">Haematococcus lacustris</name>
    <name type="common">Green alga</name>
    <name type="synonym">Haematococcus pluvialis</name>
    <dbReference type="NCBI Taxonomy" id="44745"/>
    <lineage>
        <taxon>Eukaryota</taxon>
        <taxon>Viridiplantae</taxon>
        <taxon>Chlorophyta</taxon>
        <taxon>core chlorophytes</taxon>
        <taxon>Chlorophyceae</taxon>
        <taxon>CS clade</taxon>
        <taxon>Chlamydomonadales</taxon>
        <taxon>Haematococcaceae</taxon>
        <taxon>Haematococcus</taxon>
    </lineage>
</organism>
<evidence type="ECO:0000256" key="1">
    <source>
        <dbReference type="SAM" id="MobiDB-lite"/>
    </source>
</evidence>
<comment type="caution">
    <text evidence="2">The sequence shown here is derived from an EMBL/GenBank/DDBJ whole genome shotgun (WGS) entry which is preliminary data.</text>
</comment>
<dbReference type="Proteomes" id="UP000485058">
    <property type="component" value="Unassembled WGS sequence"/>
</dbReference>
<evidence type="ECO:0000313" key="3">
    <source>
        <dbReference type="Proteomes" id="UP000485058"/>
    </source>
</evidence>
<accession>A0A699YIG0</accession>
<evidence type="ECO:0000313" key="2">
    <source>
        <dbReference type="EMBL" id="GFH09015.1"/>
    </source>
</evidence>
<name>A0A699YIG0_HAELA</name>
<feature type="region of interest" description="Disordered" evidence="1">
    <location>
        <begin position="1"/>
        <end position="38"/>
    </location>
</feature>
<protein>
    <submittedName>
        <fullName evidence="2">Uncharacterized protein</fullName>
    </submittedName>
</protein>